<comment type="caution">
    <text evidence="1">The sequence shown here is derived from an EMBL/GenBank/DDBJ whole genome shotgun (WGS) entry which is preliminary data.</text>
</comment>
<dbReference type="InterPro" id="IPR029058">
    <property type="entry name" value="AB_hydrolase_fold"/>
</dbReference>
<gene>
    <name evidence="1" type="ORF">ABXR19_01035</name>
</gene>
<dbReference type="SUPFAM" id="SSF53474">
    <property type="entry name" value="alpha/beta-Hydrolases"/>
    <property type="match status" value="1"/>
</dbReference>
<sequence length="231" mass="25252">MKPMHLRHTDIRIQAERAWLDALLTFAPDVRGLIICAAPYIGHLRGSRDNYASGILHEAGYGTLLVSMLTPYEESRDPDVRYDVSLLGNRLNALLTWIDQQAGLSDMPLGLQATGTVVAASIRHLVREPHRVSALVSRAGRADLAGADPLRRLSVPILLQVPGEARDLLKPSQQAYAHLSGNKQWHEISNASAGFIEPGALESITREASDWFLQHLPARPLPPAAEDTPTA</sequence>
<dbReference type="Proteomes" id="UP001549691">
    <property type="component" value="Unassembled WGS sequence"/>
</dbReference>
<proteinExistence type="predicted"/>
<reference evidence="1 2" key="1">
    <citation type="submission" date="2024-07" db="EMBL/GenBank/DDBJ databases">
        <title>Uliginosibacterium flavum JJ3220;KACC:17644.</title>
        <authorList>
            <person name="Kim M.K."/>
        </authorList>
    </citation>
    <scope>NUCLEOTIDE SEQUENCE [LARGE SCALE GENOMIC DNA]</scope>
    <source>
        <strain evidence="1 2">KACC:17644</strain>
    </source>
</reference>
<organism evidence="1 2">
    <name type="scientific">Uliginosibacterium flavum</name>
    <dbReference type="NCBI Taxonomy" id="1396831"/>
    <lineage>
        <taxon>Bacteria</taxon>
        <taxon>Pseudomonadati</taxon>
        <taxon>Pseudomonadota</taxon>
        <taxon>Betaproteobacteria</taxon>
        <taxon>Rhodocyclales</taxon>
        <taxon>Zoogloeaceae</taxon>
        <taxon>Uliginosibacterium</taxon>
    </lineage>
</organism>
<keyword evidence="1" id="KW-0378">Hydrolase</keyword>
<dbReference type="EMBL" id="JBEWZI010000001">
    <property type="protein sequence ID" value="MET7012753.1"/>
    <property type="molecule type" value="Genomic_DNA"/>
</dbReference>
<dbReference type="Gene3D" id="3.40.50.1820">
    <property type="entry name" value="alpha/beta hydrolase"/>
    <property type="match status" value="1"/>
</dbReference>
<dbReference type="GO" id="GO:0016787">
    <property type="term" value="F:hydrolase activity"/>
    <property type="evidence" value="ECO:0007669"/>
    <property type="project" value="UniProtKB-KW"/>
</dbReference>
<accession>A0ABV2TGU0</accession>
<evidence type="ECO:0000313" key="2">
    <source>
        <dbReference type="Proteomes" id="UP001549691"/>
    </source>
</evidence>
<dbReference type="RefSeq" id="WP_354599212.1">
    <property type="nucleotide sequence ID" value="NZ_JBEWZI010000001.1"/>
</dbReference>
<evidence type="ECO:0000313" key="1">
    <source>
        <dbReference type="EMBL" id="MET7012753.1"/>
    </source>
</evidence>
<name>A0ABV2TGU0_9RHOO</name>
<keyword evidence="2" id="KW-1185">Reference proteome</keyword>
<protein>
    <submittedName>
        <fullName evidence="1">Alpha/beta hydrolase</fullName>
    </submittedName>
</protein>